<protein>
    <submittedName>
        <fullName evidence="4">Excalibur domain protein</fullName>
    </submittedName>
</protein>
<feature type="region of interest" description="Disordered" evidence="1">
    <location>
        <begin position="324"/>
        <end position="348"/>
    </location>
</feature>
<feature type="compositionally biased region" description="Low complexity" evidence="1">
    <location>
        <begin position="334"/>
        <end position="348"/>
    </location>
</feature>
<dbReference type="Proteomes" id="UP000029082">
    <property type="component" value="Unassembled WGS sequence"/>
</dbReference>
<accession>A0A087BSD6</accession>
<proteinExistence type="predicted"/>
<feature type="compositionally biased region" description="Low complexity" evidence="1">
    <location>
        <begin position="77"/>
        <end position="87"/>
    </location>
</feature>
<name>A0A087BSD6_9BIFI</name>
<feature type="region of interest" description="Disordered" evidence="1">
    <location>
        <begin position="77"/>
        <end position="107"/>
    </location>
</feature>
<evidence type="ECO:0000256" key="2">
    <source>
        <dbReference type="SAM" id="Phobius"/>
    </source>
</evidence>
<comment type="caution">
    <text evidence="4">The sequence shown here is derived from an EMBL/GenBank/DDBJ whole genome shotgun (WGS) entry which is preliminary data.</text>
</comment>
<feature type="compositionally biased region" description="Low complexity" evidence="1">
    <location>
        <begin position="185"/>
        <end position="206"/>
    </location>
</feature>
<feature type="compositionally biased region" description="Basic residues" evidence="1">
    <location>
        <begin position="207"/>
        <end position="219"/>
    </location>
</feature>
<feature type="domain" description="DUF4236" evidence="3">
    <location>
        <begin position="3"/>
        <end position="57"/>
    </location>
</feature>
<feature type="compositionally biased region" description="Basic and acidic residues" evidence="1">
    <location>
        <begin position="324"/>
        <end position="333"/>
    </location>
</feature>
<keyword evidence="2" id="KW-0472">Membrane</keyword>
<gene>
    <name evidence="4" type="ORF">BMON_1605</name>
</gene>
<evidence type="ECO:0000313" key="4">
    <source>
        <dbReference type="EMBL" id="KFI73936.1"/>
    </source>
</evidence>
<evidence type="ECO:0000256" key="1">
    <source>
        <dbReference type="SAM" id="MobiDB-lite"/>
    </source>
</evidence>
<organism evidence="4 5">
    <name type="scientific">Bifidobacterium mongoliense DSM 21395</name>
    <dbReference type="NCBI Taxonomy" id="1437603"/>
    <lineage>
        <taxon>Bacteria</taxon>
        <taxon>Bacillati</taxon>
        <taxon>Actinomycetota</taxon>
        <taxon>Actinomycetes</taxon>
        <taxon>Bifidobacteriales</taxon>
        <taxon>Bifidobacteriaceae</taxon>
        <taxon>Bifidobacterium</taxon>
    </lineage>
</organism>
<feature type="transmembrane region" description="Helical" evidence="2">
    <location>
        <begin position="138"/>
        <end position="158"/>
    </location>
</feature>
<feature type="transmembrane region" description="Helical" evidence="2">
    <location>
        <begin position="165"/>
        <end position="183"/>
    </location>
</feature>
<feature type="region of interest" description="Disordered" evidence="1">
    <location>
        <begin position="185"/>
        <end position="239"/>
    </location>
</feature>
<dbReference type="Pfam" id="PF14020">
    <property type="entry name" value="DUF4236"/>
    <property type="match status" value="1"/>
</dbReference>
<dbReference type="AlphaFoldDB" id="A0A087BSD6"/>
<sequence length="390" mass="41340">MGWRFRRSIGGKYFRLNLGKHGVNGVTFGGRGMPHVTMGRTGTRVGASIPGTGMSYTHRINPQRHDTATAERIDATPTLTLPTQPQTAMRPPADGEVPHPNGKHGGDKPLPWSKLVITSVLFSALAVVYVMFEVPQFALLLSVVAFLLGISGLVAIQLRKSRRSSTVAVISIIVSVAMMVVSLESTPSPTSASPSTTHSISASQRAAKTRQRQAAKRRKLDQERREKENTEKLATAKGTLASKLDDARGLFNASNGNVADESTGDALSAAIAAATQVDSTNATDWTSAVQPLQSAMDTVTASETKKQQDDAQAEVAAQAKADAEAKANADAEQQHIQQNIQPQQTQQQNTSGSLAAVCVDGTSSVSSPGAADYRGMCSHHHGIAQKLGRQ</sequence>
<keyword evidence="2" id="KW-0812">Transmembrane</keyword>
<evidence type="ECO:0000313" key="5">
    <source>
        <dbReference type="Proteomes" id="UP000029082"/>
    </source>
</evidence>
<feature type="transmembrane region" description="Helical" evidence="2">
    <location>
        <begin position="112"/>
        <end position="132"/>
    </location>
</feature>
<reference evidence="4 5" key="1">
    <citation type="submission" date="2014-03" db="EMBL/GenBank/DDBJ databases">
        <title>Genomics of Bifidobacteria.</title>
        <authorList>
            <person name="Ventura M."/>
            <person name="Milani C."/>
            <person name="Lugli G.A."/>
        </authorList>
    </citation>
    <scope>NUCLEOTIDE SEQUENCE [LARGE SCALE GENOMIC DNA]</scope>
    <source>
        <strain evidence="4 5">DSM 21395</strain>
    </source>
</reference>
<keyword evidence="2" id="KW-1133">Transmembrane helix</keyword>
<feature type="compositionally biased region" description="Basic and acidic residues" evidence="1">
    <location>
        <begin position="220"/>
        <end position="231"/>
    </location>
</feature>
<dbReference type="InterPro" id="IPR025330">
    <property type="entry name" value="DUF4236"/>
</dbReference>
<dbReference type="STRING" id="1437603.GCA_000771525_00868"/>
<dbReference type="EMBL" id="JGZE01000030">
    <property type="protein sequence ID" value="KFI73936.1"/>
    <property type="molecule type" value="Genomic_DNA"/>
</dbReference>
<keyword evidence="5" id="KW-1185">Reference proteome</keyword>
<evidence type="ECO:0000259" key="3">
    <source>
        <dbReference type="Pfam" id="PF14020"/>
    </source>
</evidence>